<dbReference type="Proteomes" id="UP000215332">
    <property type="component" value="Chromosome 1"/>
</dbReference>
<dbReference type="PANTHER" id="PTHR30213:SF1">
    <property type="entry name" value="INNER MEMBRANE PROTEIN YHJD"/>
    <property type="match status" value="1"/>
</dbReference>
<evidence type="ECO:0000256" key="6">
    <source>
        <dbReference type="SAM" id="MobiDB-lite"/>
    </source>
</evidence>
<feature type="compositionally biased region" description="Basic and acidic residues" evidence="6">
    <location>
        <begin position="329"/>
        <end position="343"/>
    </location>
</feature>
<evidence type="ECO:0000256" key="4">
    <source>
        <dbReference type="ARBA" id="ARBA00022989"/>
    </source>
</evidence>
<dbReference type="PANTHER" id="PTHR30213">
    <property type="entry name" value="INNER MEMBRANE PROTEIN YHJD"/>
    <property type="match status" value="1"/>
</dbReference>
<dbReference type="eggNOG" id="COG1295">
    <property type="taxonomic scope" value="Bacteria"/>
</dbReference>
<dbReference type="Pfam" id="PF03631">
    <property type="entry name" value="Virul_fac_BrkB"/>
    <property type="match status" value="1"/>
</dbReference>
<keyword evidence="4 7" id="KW-1133">Transmembrane helix</keyword>
<feature type="transmembrane region" description="Helical" evidence="7">
    <location>
        <begin position="258"/>
        <end position="279"/>
    </location>
</feature>
<name>A0A239WNK8_9ACTN</name>
<reference evidence="8 9" key="1">
    <citation type="submission" date="2017-06" db="EMBL/GenBank/DDBJ databases">
        <authorList>
            <consortium name="Pathogen Informatics"/>
        </authorList>
    </citation>
    <scope>NUCLEOTIDE SEQUENCE [LARGE SCALE GENOMIC DNA]</scope>
    <source>
        <strain evidence="8 9">NCTC11865</strain>
    </source>
</reference>
<evidence type="ECO:0000256" key="5">
    <source>
        <dbReference type="ARBA" id="ARBA00023136"/>
    </source>
</evidence>
<feature type="transmembrane region" description="Helical" evidence="7">
    <location>
        <begin position="149"/>
        <end position="170"/>
    </location>
</feature>
<evidence type="ECO:0000313" key="9">
    <source>
        <dbReference type="Proteomes" id="UP000215332"/>
    </source>
</evidence>
<comment type="subcellular location">
    <subcellularLocation>
        <location evidence="1">Cell membrane</location>
        <topology evidence="1">Multi-pass membrane protein</topology>
    </subcellularLocation>
</comment>
<keyword evidence="2" id="KW-1003">Cell membrane</keyword>
<gene>
    <name evidence="8" type="primary">yhjD</name>
    <name evidence="8" type="ORF">SAMEA4412665_01269</name>
</gene>
<sequence>MNLTKIQATPWVAHVLRAITRFNRRMGNHIAASITYFTVLSMIPVIALAFSILSLLLTHTRPDLLDAVKKAIEQTLAPGGGDLSVSEIIDTSLATTGSGWTLAVTMITALWAGTGWIGNLRRGVRAEWEPDFDMVNDNRGFFWSKLEDALTFFGLLITLGLTIATSQFGSLAAEWIAGVTHLGSIRGHEVFMILAAIVASTIAGWILFMFLFTALPKGRRNWPAIMRGSLVAGFLFGLLQIGAGYLVKAFSSNRAVQAFGSVIIIMLVFNLMARLILLISAWTATSNQPAVAWEWNDCDQPLVGDPEVWTVPGHWDAAFISRAQKQQEKRLREEAKQRGEKPEPTSSAVTRSALHSDVRMVAGESGLASTVRVTIGTAPRPQMNQLRSAAQQIMVAPNVVMRTQANDAIWFAELPRYDITLHGAARKQTTHEGKAKKVGGVLGAGAAAASAIMSIFNR</sequence>
<feature type="transmembrane region" description="Helical" evidence="7">
    <location>
        <begin position="224"/>
        <end position="246"/>
    </location>
</feature>
<dbReference type="RefSeq" id="WP_021105540.1">
    <property type="nucleotide sequence ID" value="NZ_LT906441.1"/>
</dbReference>
<dbReference type="EMBL" id="LT906441">
    <property type="protein sequence ID" value="SNV35736.1"/>
    <property type="molecule type" value="Genomic_DNA"/>
</dbReference>
<keyword evidence="5 7" id="KW-0472">Membrane</keyword>
<dbReference type="GO" id="GO:0005886">
    <property type="term" value="C:plasma membrane"/>
    <property type="evidence" value="ECO:0007669"/>
    <property type="project" value="UniProtKB-SubCell"/>
</dbReference>
<protein>
    <submittedName>
        <fullName evidence="8">Inner membrane protein yhjD</fullName>
    </submittedName>
</protein>
<dbReference type="AlphaFoldDB" id="A0A239WNK8"/>
<evidence type="ECO:0000256" key="3">
    <source>
        <dbReference type="ARBA" id="ARBA00022692"/>
    </source>
</evidence>
<feature type="transmembrane region" description="Helical" evidence="7">
    <location>
        <begin position="438"/>
        <end position="456"/>
    </location>
</feature>
<feature type="region of interest" description="Disordered" evidence="6">
    <location>
        <begin position="329"/>
        <end position="352"/>
    </location>
</feature>
<evidence type="ECO:0000256" key="7">
    <source>
        <dbReference type="SAM" id="Phobius"/>
    </source>
</evidence>
<feature type="transmembrane region" description="Helical" evidence="7">
    <location>
        <begin position="190"/>
        <end position="212"/>
    </location>
</feature>
<evidence type="ECO:0000313" key="8">
    <source>
        <dbReference type="EMBL" id="SNV35736.1"/>
    </source>
</evidence>
<evidence type="ECO:0000256" key="1">
    <source>
        <dbReference type="ARBA" id="ARBA00004651"/>
    </source>
</evidence>
<organism evidence="8 9">
    <name type="scientific">Cutibacterium granulosum</name>
    <dbReference type="NCBI Taxonomy" id="33011"/>
    <lineage>
        <taxon>Bacteria</taxon>
        <taxon>Bacillati</taxon>
        <taxon>Actinomycetota</taxon>
        <taxon>Actinomycetes</taxon>
        <taxon>Propionibacteriales</taxon>
        <taxon>Propionibacteriaceae</taxon>
        <taxon>Cutibacterium</taxon>
    </lineage>
</organism>
<accession>A0A239WNK8</accession>
<feature type="transmembrane region" description="Helical" evidence="7">
    <location>
        <begin position="34"/>
        <end position="57"/>
    </location>
</feature>
<feature type="transmembrane region" description="Helical" evidence="7">
    <location>
        <begin position="100"/>
        <end position="118"/>
    </location>
</feature>
<dbReference type="KEGG" id="cgrn:4412665_01269"/>
<dbReference type="InterPro" id="IPR017039">
    <property type="entry name" value="Virul_fac_BrkB"/>
</dbReference>
<keyword evidence="3 7" id="KW-0812">Transmembrane</keyword>
<evidence type="ECO:0000256" key="2">
    <source>
        <dbReference type="ARBA" id="ARBA00022475"/>
    </source>
</evidence>
<proteinExistence type="predicted"/>